<evidence type="ECO:0000256" key="1">
    <source>
        <dbReference type="SAM" id="MobiDB-lite"/>
    </source>
</evidence>
<dbReference type="AlphaFoldDB" id="A0A3N4KMG6"/>
<keyword evidence="3" id="KW-1185">Reference proteome</keyword>
<accession>A0A3N4KMG6</accession>
<dbReference type="OrthoDB" id="5340906at2759"/>
<feature type="compositionally biased region" description="Basic and acidic residues" evidence="1">
    <location>
        <begin position="593"/>
        <end position="602"/>
    </location>
</feature>
<gene>
    <name evidence="2" type="ORF">P167DRAFT_609740</name>
</gene>
<dbReference type="EMBL" id="ML119200">
    <property type="protein sequence ID" value="RPB06995.1"/>
    <property type="molecule type" value="Genomic_DNA"/>
</dbReference>
<sequence length="612" mass="67764">MFNAPNFSPTQCGSGVDVLPTPSSVVPGLDKAGLSFTSQPSHKPSVGALNVLAKADQCQGYVPTRPGPTGAQMTFVVRLLSKPPAFCLSNAARDSSDRKYAKIWTSLKKSTERPPPTPATINYAPVFQNGGSAPLFHNGGSAPVFHTAGTAAPVTINNKDAGRNPSLPVPSNREHDGDEETVIEEWELSDTVAGEEDAEEEEEEVDVDEDEGDHPSFEGAPPHIAAFQKAYRKTKGHRWRLSSGQDVETILFWEYHSAGGVGFQANLAHSFVIDLGDDEDNDNTYRGWFTSDEWAEIKATIPPLSSEGLMPLFKSLDRFDGAKTVAEFRHRVDTTRYKEDGEVYNREKHYDLWSADLAVQHILGLWEDPDQPLRAPQLEDTLSSCLWTHIIDHPLQGLAGVNIVHKESSCRSTARRKNRHRTLPTQRQLTGPKMDGIIRSIKDHSEEFGAMEVASSFGSAGTKSTKLLVDTNKLIKTLRDMLFALHQRVNFDPAVTEKLQVVGILCAGLQVQFLRLYCKGHVSILVREHIEEVPVDCLEFEWLKKLLIKFAMMKKVIAQSVSAVSERSPTVSTTDERVKSDEERLQELLSSKVTDRRPKLDWAGDSPPPPGR</sequence>
<organism evidence="2 3">
    <name type="scientific">Morchella conica CCBAS932</name>
    <dbReference type="NCBI Taxonomy" id="1392247"/>
    <lineage>
        <taxon>Eukaryota</taxon>
        <taxon>Fungi</taxon>
        <taxon>Dikarya</taxon>
        <taxon>Ascomycota</taxon>
        <taxon>Pezizomycotina</taxon>
        <taxon>Pezizomycetes</taxon>
        <taxon>Pezizales</taxon>
        <taxon>Morchellaceae</taxon>
        <taxon>Morchella</taxon>
    </lineage>
</organism>
<feature type="compositionally biased region" description="Acidic residues" evidence="1">
    <location>
        <begin position="177"/>
        <end position="212"/>
    </location>
</feature>
<dbReference type="InParanoid" id="A0A3N4KMG6"/>
<evidence type="ECO:0000313" key="2">
    <source>
        <dbReference type="EMBL" id="RPB06995.1"/>
    </source>
</evidence>
<name>A0A3N4KMG6_9PEZI</name>
<reference evidence="2 3" key="1">
    <citation type="journal article" date="2018" name="Nat. Ecol. Evol.">
        <title>Pezizomycetes genomes reveal the molecular basis of ectomycorrhizal truffle lifestyle.</title>
        <authorList>
            <person name="Murat C."/>
            <person name="Payen T."/>
            <person name="Noel B."/>
            <person name="Kuo A."/>
            <person name="Morin E."/>
            <person name="Chen J."/>
            <person name="Kohler A."/>
            <person name="Krizsan K."/>
            <person name="Balestrini R."/>
            <person name="Da Silva C."/>
            <person name="Montanini B."/>
            <person name="Hainaut M."/>
            <person name="Levati E."/>
            <person name="Barry K.W."/>
            <person name="Belfiori B."/>
            <person name="Cichocki N."/>
            <person name="Clum A."/>
            <person name="Dockter R.B."/>
            <person name="Fauchery L."/>
            <person name="Guy J."/>
            <person name="Iotti M."/>
            <person name="Le Tacon F."/>
            <person name="Lindquist E.A."/>
            <person name="Lipzen A."/>
            <person name="Malagnac F."/>
            <person name="Mello A."/>
            <person name="Molinier V."/>
            <person name="Miyauchi S."/>
            <person name="Poulain J."/>
            <person name="Riccioni C."/>
            <person name="Rubini A."/>
            <person name="Sitrit Y."/>
            <person name="Splivallo R."/>
            <person name="Traeger S."/>
            <person name="Wang M."/>
            <person name="Zifcakova L."/>
            <person name="Wipf D."/>
            <person name="Zambonelli A."/>
            <person name="Paolocci F."/>
            <person name="Nowrousian M."/>
            <person name="Ottonello S."/>
            <person name="Baldrian P."/>
            <person name="Spatafora J.W."/>
            <person name="Henrissat B."/>
            <person name="Nagy L.G."/>
            <person name="Aury J.M."/>
            <person name="Wincker P."/>
            <person name="Grigoriev I.V."/>
            <person name="Bonfante P."/>
            <person name="Martin F.M."/>
        </authorList>
    </citation>
    <scope>NUCLEOTIDE SEQUENCE [LARGE SCALE GENOMIC DNA]</scope>
    <source>
        <strain evidence="2 3">CCBAS932</strain>
    </source>
</reference>
<proteinExistence type="predicted"/>
<protein>
    <submittedName>
        <fullName evidence="2">Uncharacterized protein</fullName>
    </submittedName>
</protein>
<feature type="region of interest" description="Disordered" evidence="1">
    <location>
        <begin position="592"/>
        <end position="612"/>
    </location>
</feature>
<evidence type="ECO:0000313" key="3">
    <source>
        <dbReference type="Proteomes" id="UP000277580"/>
    </source>
</evidence>
<feature type="region of interest" description="Disordered" evidence="1">
    <location>
        <begin position="156"/>
        <end position="215"/>
    </location>
</feature>
<dbReference type="Proteomes" id="UP000277580">
    <property type="component" value="Unassembled WGS sequence"/>
</dbReference>